<dbReference type="PANTHER" id="PTHR43130">
    <property type="entry name" value="ARAC-FAMILY TRANSCRIPTIONAL REGULATOR"/>
    <property type="match status" value="1"/>
</dbReference>
<dbReference type="InterPro" id="IPR018060">
    <property type="entry name" value="HTH_AraC"/>
</dbReference>
<dbReference type="PROSITE" id="PS01124">
    <property type="entry name" value="HTH_ARAC_FAMILY_2"/>
    <property type="match status" value="1"/>
</dbReference>
<evidence type="ECO:0000256" key="3">
    <source>
        <dbReference type="ARBA" id="ARBA00023163"/>
    </source>
</evidence>
<gene>
    <name evidence="5" type="ORF">BIT28_06425</name>
</gene>
<evidence type="ECO:0000259" key="4">
    <source>
        <dbReference type="PROSITE" id="PS01124"/>
    </source>
</evidence>
<keyword evidence="6" id="KW-1185">Reference proteome</keyword>
<dbReference type="EMBL" id="MJIL01000090">
    <property type="protein sequence ID" value="OLQ72819.1"/>
    <property type="molecule type" value="Genomic_DNA"/>
</dbReference>
<dbReference type="RefSeq" id="WP_075766836.1">
    <property type="nucleotide sequence ID" value="NZ_MJIL01000090.1"/>
</dbReference>
<name>A0A1Q9GET3_9GAMM</name>
<dbReference type="OrthoDB" id="9803764at2"/>
<evidence type="ECO:0000256" key="2">
    <source>
        <dbReference type="ARBA" id="ARBA00023125"/>
    </source>
</evidence>
<proteinExistence type="predicted"/>
<dbReference type="STRING" id="1903952.BIT28_06425"/>
<dbReference type="SMART" id="SM00342">
    <property type="entry name" value="HTH_ARAC"/>
    <property type="match status" value="1"/>
</dbReference>
<organism evidence="5 6">
    <name type="scientific">Photobacterium proteolyticum</name>
    <dbReference type="NCBI Taxonomy" id="1903952"/>
    <lineage>
        <taxon>Bacteria</taxon>
        <taxon>Pseudomonadati</taxon>
        <taxon>Pseudomonadota</taxon>
        <taxon>Gammaproteobacteria</taxon>
        <taxon>Vibrionales</taxon>
        <taxon>Vibrionaceae</taxon>
        <taxon>Photobacterium</taxon>
    </lineage>
</organism>
<dbReference type="InterPro" id="IPR018062">
    <property type="entry name" value="HTH_AraC-typ_CS"/>
</dbReference>
<dbReference type="GO" id="GO:0003700">
    <property type="term" value="F:DNA-binding transcription factor activity"/>
    <property type="evidence" value="ECO:0007669"/>
    <property type="project" value="InterPro"/>
</dbReference>
<dbReference type="InterPro" id="IPR009057">
    <property type="entry name" value="Homeodomain-like_sf"/>
</dbReference>
<reference evidence="5 6" key="1">
    <citation type="submission" date="2016-09" db="EMBL/GenBank/DDBJ databases">
        <title>Photobacterium proteolyticum sp. nov. a protease producing bacterium isolated from ocean sediments of Laizhou Bay.</title>
        <authorList>
            <person name="Li Y."/>
        </authorList>
    </citation>
    <scope>NUCLEOTIDE SEQUENCE [LARGE SCALE GENOMIC DNA]</scope>
    <source>
        <strain evidence="5 6">13-12</strain>
    </source>
</reference>
<evidence type="ECO:0000313" key="5">
    <source>
        <dbReference type="EMBL" id="OLQ72819.1"/>
    </source>
</evidence>
<dbReference type="InterPro" id="IPR052158">
    <property type="entry name" value="INH-QAR"/>
</dbReference>
<dbReference type="Proteomes" id="UP000186905">
    <property type="component" value="Unassembled WGS sequence"/>
</dbReference>
<dbReference type="PROSITE" id="PS00041">
    <property type="entry name" value="HTH_ARAC_FAMILY_1"/>
    <property type="match status" value="2"/>
</dbReference>
<evidence type="ECO:0000256" key="1">
    <source>
        <dbReference type="ARBA" id="ARBA00023015"/>
    </source>
</evidence>
<sequence>MTESDFLKSEALPTGSSPDVRFLLLPLPEFNMLPFGGFLDKLRFSADEEDHSRQRYCSWEIVGIDKEPVISSSGVPVVAQRAAVEIALEAYDYLVVFGGRSARSSQQLTDIYGGMLREAAAKGVALVSIDNACFLFAAAGLLNDHSVAVHWRHVQEFRTAYPRIAIQTEQLYCIDGKRISCAGGSAAVDLAVELVARHCGRAKALKGLADMLVDEARGQLHQLKSLDEDIRANNTAGRHVGRAISLMRQLLAESRTVDELADMLAISRRQLDRLFKENLGVTAREYWTEMRLKHIHWRVINSDHSLQSLADEIGIQDVSYLCKVFRKRFGISPSKLRKISC</sequence>
<dbReference type="Pfam" id="PF12833">
    <property type="entry name" value="HTH_18"/>
    <property type="match status" value="1"/>
</dbReference>
<dbReference type="InterPro" id="IPR029062">
    <property type="entry name" value="Class_I_gatase-like"/>
</dbReference>
<dbReference type="Gene3D" id="1.10.10.60">
    <property type="entry name" value="Homeodomain-like"/>
    <property type="match status" value="1"/>
</dbReference>
<dbReference type="CDD" id="cd03136">
    <property type="entry name" value="GATase1_AraC_ArgR_like"/>
    <property type="match status" value="1"/>
</dbReference>
<keyword evidence="1" id="KW-0805">Transcription regulation</keyword>
<dbReference type="InterPro" id="IPR002818">
    <property type="entry name" value="DJ-1/PfpI"/>
</dbReference>
<keyword evidence="3" id="KW-0804">Transcription</keyword>
<feature type="domain" description="HTH araC/xylS-type" evidence="4">
    <location>
        <begin position="241"/>
        <end position="339"/>
    </location>
</feature>
<evidence type="ECO:0000313" key="6">
    <source>
        <dbReference type="Proteomes" id="UP000186905"/>
    </source>
</evidence>
<comment type="caution">
    <text evidence="5">The sequence shown here is derived from an EMBL/GenBank/DDBJ whole genome shotgun (WGS) entry which is preliminary data.</text>
</comment>
<protein>
    <submittedName>
        <fullName evidence="5">AraC family transcriptional regulator</fullName>
    </submittedName>
</protein>
<dbReference type="Pfam" id="PF01965">
    <property type="entry name" value="DJ-1_PfpI"/>
    <property type="match status" value="1"/>
</dbReference>
<accession>A0A1Q9GET3</accession>
<dbReference type="PANTHER" id="PTHR43130:SF3">
    <property type="entry name" value="HTH-TYPE TRANSCRIPTIONAL REGULATOR RV1931C"/>
    <property type="match status" value="1"/>
</dbReference>
<dbReference type="GO" id="GO:0043565">
    <property type="term" value="F:sequence-specific DNA binding"/>
    <property type="evidence" value="ECO:0007669"/>
    <property type="project" value="InterPro"/>
</dbReference>
<dbReference type="SUPFAM" id="SSF52317">
    <property type="entry name" value="Class I glutamine amidotransferase-like"/>
    <property type="match status" value="1"/>
</dbReference>
<dbReference type="AlphaFoldDB" id="A0A1Q9GET3"/>
<dbReference type="SUPFAM" id="SSF46689">
    <property type="entry name" value="Homeodomain-like"/>
    <property type="match status" value="2"/>
</dbReference>
<dbReference type="Gene3D" id="3.40.50.880">
    <property type="match status" value="1"/>
</dbReference>
<keyword evidence="2" id="KW-0238">DNA-binding</keyword>